<proteinExistence type="predicted"/>
<evidence type="ECO:0000313" key="2">
    <source>
        <dbReference type="Proteomes" id="UP000321934"/>
    </source>
</evidence>
<sequence length="420" mass="48250">MDNQYYDTLPYNPYYQRLTEDLKKFKGISSAKRDIVSEGMTINDITKSLIKSTIKERDFKDYDYLVDKNLDHNISRDFEDAKDKMSYQNILKHTINKIKLVLNEHGSEISITSIGIFKKTLKSLEKELASVKKNEKSDIDYEAFNAILKDARDAIEGIKNSEVRYAGSILERLLDSILNFINKSILALSLSAFGVKLIETGKIDDYVSPEMPDLSSFVNKDILYNAFVYYISNKSNFSQNTIPGSASSDIKEFIELLGIKEFIKICDHIDSQFVPKNIALNINLLALFKKVDLLHSASASALKDINNCISQNKDQFPTTLNEANNDMLNIHKLYEELHDTLDTYESKIPKSNMSDQDTKNKNLAKEIKELLKKCYNNILQYEVDTENNGIQYYKYYKYGKHVNKLLLGRDSDKISTKRSK</sequence>
<accession>A0A5B8XGW5</accession>
<reference evidence="1 2" key="1">
    <citation type="journal article" date="2019" name="ISME J.">
        <title>Deianiraea, an extracellular bacterium associated with the ciliate Paramecium, suggests an alternative scenario for the evolution of Rickettsiales.</title>
        <authorList>
            <person name="Castelli M."/>
            <person name="Sabaneyeva E."/>
            <person name="Lanzoni O."/>
            <person name="Lebedeva N."/>
            <person name="Floriano A.M."/>
            <person name="Gaiarsa S."/>
            <person name="Benken K."/>
            <person name="Modeo L."/>
            <person name="Bandi C."/>
            <person name="Potekhin A."/>
            <person name="Sassera D."/>
            <person name="Petroni G."/>
        </authorList>
    </citation>
    <scope>NUCLEOTIDE SEQUENCE [LARGE SCALE GENOMIC DNA]</scope>
    <source>
        <strain evidence="1">CyL4-1</strain>
    </source>
</reference>
<dbReference type="EMBL" id="CP029077">
    <property type="protein sequence ID" value="QED23127.1"/>
    <property type="molecule type" value="Genomic_DNA"/>
</dbReference>
<dbReference type="AlphaFoldDB" id="A0A5B8XGW5"/>
<organism evidence="1 2">
    <name type="scientific">Candidatus Deianiraea vastatrix</name>
    <dbReference type="NCBI Taxonomy" id="2163644"/>
    <lineage>
        <taxon>Bacteria</taxon>
        <taxon>Pseudomonadati</taxon>
        <taxon>Pseudomonadota</taxon>
        <taxon>Alphaproteobacteria</taxon>
        <taxon>Rickettsiales</taxon>
        <taxon>Candidatus Deianiraeaceae</taxon>
        <taxon>Candidatus Deianiraea</taxon>
    </lineage>
</organism>
<name>A0A5B8XGW5_9RICK</name>
<evidence type="ECO:0000313" key="1">
    <source>
        <dbReference type="EMBL" id="QED23127.1"/>
    </source>
</evidence>
<dbReference type="RefSeq" id="WP_146820419.1">
    <property type="nucleotide sequence ID" value="NZ_CP029077.1"/>
</dbReference>
<dbReference type="Proteomes" id="UP000321934">
    <property type="component" value="Chromosome"/>
</dbReference>
<keyword evidence="2" id="KW-1185">Reference proteome</keyword>
<gene>
    <name evidence="1" type="ORF">Deia_00320</name>
</gene>
<dbReference type="OrthoDB" id="9807195at2"/>
<protein>
    <submittedName>
        <fullName evidence="1">Uncharacterized protein</fullName>
    </submittedName>
</protein>